<feature type="binding site" evidence="8">
    <location>
        <position position="73"/>
    </location>
    <ligand>
        <name>substrate</name>
    </ligand>
</feature>
<feature type="binding site" evidence="8">
    <location>
        <position position="43"/>
    </location>
    <ligand>
        <name>Mg(2+)</name>
        <dbReference type="ChEBI" id="CHEBI:18420"/>
    </ligand>
</feature>
<comment type="caution">
    <text evidence="10">The sequence shown here is derived from an EMBL/GenBank/DDBJ whole genome shotgun (WGS) entry which is preliminary data.</text>
</comment>
<comment type="similarity">
    <text evidence="8">Belongs to the radical SAM superfamily. 7-carboxy-7-deazaguanine synthase family.</text>
</comment>
<dbReference type="RefSeq" id="WP_142902268.1">
    <property type="nucleotide sequence ID" value="NZ_ML660087.1"/>
</dbReference>
<keyword evidence="11" id="KW-1185">Reference proteome</keyword>
<gene>
    <name evidence="8 10" type="primary">queE</name>
    <name evidence="10" type="ORF">FKG94_00735</name>
</gene>
<dbReference type="GO" id="GO:0008616">
    <property type="term" value="P:tRNA queuosine(34) biosynthetic process"/>
    <property type="evidence" value="ECO:0007669"/>
    <property type="project" value="UniProtKB-UniRule"/>
</dbReference>
<evidence type="ECO:0000313" key="10">
    <source>
        <dbReference type="EMBL" id="TQV86116.1"/>
    </source>
</evidence>
<organism evidence="10 11">
    <name type="scientific">Exilibacterium tricleocarpae</name>
    <dbReference type="NCBI Taxonomy" id="2591008"/>
    <lineage>
        <taxon>Bacteria</taxon>
        <taxon>Pseudomonadati</taxon>
        <taxon>Pseudomonadota</taxon>
        <taxon>Gammaproteobacteria</taxon>
        <taxon>Cellvibrionales</taxon>
        <taxon>Cellvibrionaceae</taxon>
        <taxon>Exilibacterium</taxon>
    </lineage>
</organism>
<dbReference type="PANTHER" id="PTHR42836">
    <property type="entry name" value="7-CARBOXY-7-DEAZAGUANINE SYNTHASE"/>
    <property type="match status" value="1"/>
</dbReference>
<dbReference type="SFLD" id="SFLDS00029">
    <property type="entry name" value="Radical_SAM"/>
    <property type="match status" value="1"/>
</dbReference>
<evidence type="ECO:0000259" key="9">
    <source>
        <dbReference type="PROSITE" id="PS51918"/>
    </source>
</evidence>
<dbReference type="NCBIfam" id="TIGR04349">
    <property type="entry name" value="rSAM_QueE_gams"/>
    <property type="match status" value="1"/>
</dbReference>
<comment type="pathway">
    <text evidence="8">Purine metabolism; 7-cyano-7-deazaguanine biosynthesis.</text>
</comment>
<dbReference type="InterPro" id="IPR058240">
    <property type="entry name" value="rSAM_sf"/>
</dbReference>
<dbReference type="EMBL" id="VHSG01000002">
    <property type="protein sequence ID" value="TQV86116.1"/>
    <property type="molecule type" value="Genomic_DNA"/>
</dbReference>
<sequence length="216" mass="24136">MSESALRITEIFYSLQGEARTVGRPTVFVRLTGCPLRCHYCDSEYAFYGGEKFTLDTILAKVAAYRPAFVCVTGGEPLAQPNCLPLLAALCDAGYEVSLETSGALSLQGIDARVVVVMDLKTPASGEVKRNDYGNLALLKPRDQVKFVICDRSDYEWARFKVSEYALERRVEDVLFSPSEGQLAPRELAEWILEDNLPVRFQLQVHKLLWGDQPGH</sequence>
<feature type="binding site" evidence="8">
    <location>
        <begin position="15"/>
        <end position="17"/>
    </location>
    <ligand>
        <name>substrate</name>
    </ligand>
</feature>
<dbReference type="InterPro" id="IPR027621">
    <property type="entry name" value="rSAM_QueE_gams"/>
</dbReference>
<dbReference type="UniPathway" id="UPA00391"/>
<dbReference type="PROSITE" id="PS51918">
    <property type="entry name" value="RADICAL_SAM"/>
    <property type="match status" value="1"/>
</dbReference>
<dbReference type="GO" id="GO:0000287">
    <property type="term" value="F:magnesium ion binding"/>
    <property type="evidence" value="ECO:0007669"/>
    <property type="project" value="UniProtKB-UniRule"/>
</dbReference>
<dbReference type="AlphaFoldDB" id="A0A545U9G9"/>
<dbReference type="InterPro" id="IPR024924">
    <property type="entry name" value="7-CO-7-deazaguanine_synth-like"/>
</dbReference>
<dbReference type="GO" id="GO:0051539">
    <property type="term" value="F:4 iron, 4 sulfur cluster binding"/>
    <property type="evidence" value="ECO:0007669"/>
    <property type="project" value="UniProtKB-UniRule"/>
</dbReference>
<dbReference type="CDD" id="cd01335">
    <property type="entry name" value="Radical_SAM"/>
    <property type="match status" value="1"/>
</dbReference>
<comment type="cofactor">
    <cofactor evidence="8">
        <name>S-adenosyl-L-methionine</name>
        <dbReference type="ChEBI" id="CHEBI:59789"/>
    </cofactor>
    <text evidence="8">Binds 1 S-adenosyl-L-methionine per subunit.</text>
</comment>
<evidence type="ECO:0000256" key="5">
    <source>
        <dbReference type="ARBA" id="ARBA00023004"/>
    </source>
</evidence>
<dbReference type="PANTHER" id="PTHR42836:SF1">
    <property type="entry name" value="7-CARBOXY-7-DEAZAGUANINE SYNTHASE"/>
    <property type="match status" value="1"/>
</dbReference>
<evidence type="ECO:0000256" key="2">
    <source>
        <dbReference type="ARBA" id="ARBA00022691"/>
    </source>
</evidence>
<dbReference type="OrthoDB" id="9792276at2"/>
<evidence type="ECO:0000256" key="4">
    <source>
        <dbReference type="ARBA" id="ARBA00022842"/>
    </source>
</evidence>
<keyword evidence="8" id="KW-0671">Queuosine biosynthesis</keyword>
<evidence type="ECO:0000256" key="8">
    <source>
        <dbReference type="HAMAP-Rule" id="MF_00917"/>
    </source>
</evidence>
<dbReference type="SUPFAM" id="SSF102114">
    <property type="entry name" value="Radical SAM enzymes"/>
    <property type="match status" value="1"/>
</dbReference>
<dbReference type="Proteomes" id="UP000319732">
    <property type="component" value="Unassembled WGS sequence"/>
</dbReference>
<keyword evidence="5 8" id="KW-0408">Iron</keyword>
<evidence type="ECO:0000313" key="11">
    <source>
        <dbReference type="Proteomes" id="UP000319732"/>
    </source>
</evidence>
<feature type="binding site" evidence="8">
    <location>
        <position position="38"/>
    </location>
    <ligand>
        <name>[4Fe-4S] cluster</name>
        <dbReference type="ChEBI" id="CHEBI:49883"/>
        <note>4Fe-4S-S-AdoMet</note>
    </ligand>
</feature>
<dbReference type="EC" id="4.3.99.3" evidence="8"/>
<keyword evidence="2 8" id="KW-0949">S-adenosyl-L-methionine</keyword>
<feature type="domain" description="Radical SAM core" evidence="9">
    <location>
        <begin position="21"/>
        <end position="212"/>
    </location>
</feature>
<protein>
    <recommendedName>
        <fullName evidence="8">7-carboxy-7-deazaguanine synthase</fullName>
        <shortName evidence="8">CDG synthase</shortName>
        <ecNumber evidence="8">4.3.99.3</ecNumber>
    </recommendedName>
    <alternativeName>
        <fullName evidence="8">Queuosine biosynthesis protein QueE</fullName>
    </alternativeName>
</protein>
<keyword evidence="6 8" id="KW-0411">Iron-sulfur</keyword>
<dbReference type="InterPro" id="IPR013785">
    <property type="entry name" value="Aldolase_TIM"/>
</dbReference>
<evidence type="ECO:0000256" key="1">
    <source>
        <dbReference type="ARBA" id="ARBA00022485"/>
    </source>
</evidence>
<dbReference type="Pfam" id="PF04055">
    <property type="entry name" value="Radical_SAM"/>
    <property type="match status" value="1"/>
</dbReference>
<comment type="subunit">
    <text evidence="8">Homodimer.</text>
</comment>
<keyword evidence="4 8" id="KW-0460">Magnesium</keyword>
<feature type="binding site" evidence="8">
    <location>
        <position position="34"/>
    </location>
    <ligand>
        <name>[4Fe-4S] cluster</name>
        <dbReference type="ChEBI" id="CHEBI:49883"/>
        <note>4Fe-4S-S-AdoMet</note>
    </ligand>
</feature>
<dbReference type="GO" id="GO:1904047">
    <property type="term" value="F:S-adenosyl-L-methionine binding"/>
    <property type="evidence" value="ECO:0007669"/>
    <property type="project" value="UniProtKB-UniRule"/>
</dbReference>
<keyword evidence="1 8" id="KW-0004">4Fe-4S</keyword>
<dbReference type="GO" id="GO:0016840">
    <property type="term" value="F:carbon-nitrogen lyase activity"/>
    <property type="evidence" value="ECO:0007669"/>
    <property type="project" value="UniProtKB-UniRule"/>
</dbReference>
<dbReference type="HAMAP" id="MF_00917">
    <property type="entry name" value="QueE"/>
    <property type="match status" value="1"/>
</dbReference>
<evidence type="ECO:0000256" key="3">
    <source>
        <dbReference type="ARBA" id="ARBA00022723"/>
    </source>
</evidence>
<dbReference type="Gene3D" id="3.20.20.70">
    <property type="entry name" value="Aldolase class I"/>
    <property type="match status" value="1"/>
</dbReference>
<dbReference type="PIRSF" id="PIRSF000370">
    <property type="entry name" value="QueE"/>
    <property type="match status" value="1"/>
</dbReference>
<keyword evidence="3 8" id="KW-0479">Metal-binding</keyword>
<comment type="cofactor">
    <cofactor evidence="8">
        <name>[4Fe-4S] cluster</name>
        <dbReference type="ChEBI" id="CHEBI:49883"/>
    </cofactor>
    <text evidence="8">Binds 1 [4Fe-4S] cluster. The cluster is coordinated with 3 cysteines and an exchangeable S-adenosyl-L-methionine.</text>
</comment>
<comment type="cofactor">
    <cofactor evidence="8">
        <name>Mg(2+)</name>
        <dbReference type="ChEBI" id="CHEBI:18420"/>
    </cofactor>
</comment>
<comment type="caution">
    <text evidence="8">Lacks conserved residue(s) required for the propagation of feature annotation.</text>
</comment>
<feature type="binding site" evidence="8">
    <location>
        <position position="75"/>
    </location>
    <ligand>
        <name>S-adenosyl-L-methionine</name>
        <dbReference type="ChEBI" id="CHEBI:59789"/>
    </ligand>
</feature>
<keyword evidence="7 8" id="KW-0456">Lyase</keyword>
<proteinExistence type="inferred from homology"/>
<dbReference type="InterPro" id="IPR007197">
    <property type="entry name" value="rSAM"/>
</dbReference>
<feature type="binding site" evidence="8">
    <location>
        <position position="41"/>
    </location>
    <ligand>
        <name>[4Fe-4S] cluster</name>
        <dbReference type="ChEBI" id="CHEBI:49883"/>
        <note>4Fe-4S-S-AdoMet</note>
    </ligand>
</feature>
<accession>A0A545U9G9</accession>
<feature type="binding site" evidence="8">
    <location>
        <begin position="40"/>
        <end position="42"/>
    </location>
    <ligand>
        <name>S-adenosyl-L-methionine</name>
        <dbReference type="ChEBI" id="CHEBI:59789"/>
    </ligand>
</feature>
<reference evidence="10 11" key="1">
    <citation type="submission" date="2019-06" db="EMBL/GenBank/DDBJ databases">
        <title>Whole genome sequence for Cellvibrionaceae sp. R142.</title>
        <authorList>
            <person name="Wang G."/>
        </authorList>
    </citation>
    <scope>NUCLEOTIDE SEQUENCE [LARGE SCALE GENOMIC DNA]</scope>
    <source>
        <strain evidence="10 11">R142</strain>
    </source>
</reference>
<name>A0A545U9G9_9GAMM</name>
<feature type="binding site" evidence="8">
    <location>
        <position position="30"/>
    </location>
    <ligand>
        <name>substrate</name>
    </ligand>
</feature>
<evidence type="ECO:0000256" key="6">
    <source>
        <dbReference type="ARBA" id="ARBA00023014"/>
    </source>
</evidence>
<evidence type="ECO:0000256" key="7">
    <source>
        <dbReference type="ARBA" id="ARBA00023239"/>
    </source>
</evidence>
<comment type="catalytic activity">
    <reaction evidence="8">
        <text>6-carboxy-5,6,7,8-tetrahydropterin + H(+) = 7-carboxy-7-carbaguanine + NH4(+)</text>
        <dbReference type="Rhea" id="RHEA:27974"/>
        <dbReference type="ChEBI" id="CHEBI:15378"/>
        <dbReference type="ChEBI" id="CHEBI:28938"/>
        <dbReference type="ChEBI" id="CHEBI:61032"/>
        <dbReference type="ChEBI" id="CHEBI:61036"/>
        <dbReference type="EC" id="4.3.99.3"/>
    </reaction>
</comment>
<comment type="function">
    <text evidence="8">Catalyzes the complex heterocyclic radical-mediated conversion of 6-carboxy-5,6,7,8-tetrahydropterin (CPH4) to 7-carboxy-7-deazaguanine (CDG), a step common to the biosynthetic pathways of all 7-deazapurine-containing compounds.</text>
</comment>